<evidence type="ECO:0000256" key="5">
    <source>
        <dbReference type="ARBA" id="ARBA00022490"/>
    </source>
</evidence>
<name>A0A6H2HDQ2_9BURK</name>
<dbReference type="SUPFAM" id="SSF53335">
    <property type="entry name" value="S-adenosyl-L-methionine-dependent methyltransferases"/>
    <property type="match status" value="1"/>
</dbReference>
<sequence>MQDNPTQVPLWRQLQGAASLLMAVRDGQSLTAALEDVDSQLRPGVQSLGFHTLRWLGRAEALRMQLVSRPPPPEADALLCVVLALAWQVDGAPHDGPAYTAYTLVDQAVEAAKRSDATKHQASFINGCLRRFLREQAALVAVTERNPQAVWNHPQWWIDRVRLDHPNQWQDILRANNTRAPLILRINVRKTTQAAYLQVLHDAGIEATAVGQAGIVLANAQSVPSLPGFDLGWFSVQDAAAQMAAPLLLEGLPEGGPEGGQPGLKAALPGQPRLRILDACAAPGGKTAHLLELADADVVALDIDARRCERVAHNLARLGLTAKIVIGDAARPRAWWDGHAFDAILLDAPCTASGIVRRHPDVRWLRRPTDIGQLASIQTQLLESLWPLLKPGGRLVYCTCSVFRAEGQSQVQTFVSRHTDAQLMPSPGHLLPQTSAVGTAMLDNLMREHDGFYYAALEKRQS</sequence>
<dbReference type="GO" id="GO:0008173">
    <property type="term" value="F:RNA methyltransferase activity"/>
    <property type="evidence" value="ECO:0007669"/>
    <property type="project" value="InterPro"/>
</dbReference>
<dbReference type="SUPFAM" id="SSF48013">
    <property type="entry name" value="NusB-like"/>
    <property type="match status" value="1"/>
</dbReference>
<dbReference type="CDD" id="cd02440">
    <property type="entry name" value="AdoMet_MTases"/>
    <property type="match status" value="1"/>
</dbReference>
<feature type="binding site" evidence="14">
    <location>
        <position position="328"/>
    </location>
    <ligand>
        <name>S-adenosyl-L-methionine</name>
        <dbReference type="ChEBI" id="CHEBI:59789"/>
    </ligand>
</feature>
<protein>
    <recommendedName>
        <fullName evidence="4">16S rRNA (cytosine(967)-C(5))-methyltransferase</fullName>
        <ecNumber evidence="4">2.1.1.176</ecNumber>
    </recommendedName>
    <alternativeName>
        <fullName evidence="11">16S rRNA m5C967 methyltransferase</fullName>
    </alternativeName>
    <alternativeName>
        <fullName evidence="12">rRNA (cytosine-C(5)-)-methyltransferase RsmB</fullName>
    </alternativeName>
</protein>
<feature type="binding site" evidence="14">
    <location>
        <begin position="280"/>
        <end position="286"/>
    </location>
    <ligand>
        <name>S-adenosyl-L-methionine</name>
        <dbReference type="ChEBI" id="CHEBI:59789"/>
    </ligand>
</feature>
<accession>A0A6H2HDQ2</accession>
<comment type="catalytic activity">
    <reaction evidence="13">
        <text>cytidine(967) in 16S rRNA + S-adenosyl-L-methionine = 5-methylcytidine(967) in 16S rRNA + S-adenosyl-L-homocysteine + H(+)</text>
        <dbReference type="Rhea" id="RHEA:42748"/>
        <dbReference type="Rhea" id="RHEA-COMP:10219"/>
        <dbReference type="Rhea" id="RHEA-COMP:10220"/>
        <dbReference type="ChEBI" id="CHEBI:15378"/>
        <dbReference type="ChEBI" id="CHEBI:57856"/>
        <dbReference type="ChEBI" id="CHEBI:59789"/>
        <dbReference type="ChEBI" id="CHEBI:74483"/>
        <dbReference type="ChEBI" id="CHEBI:82748"/>
        <dbReference type="EC" id="2.1.1.176"/>
    </reaction>
</comment>
<feature type="binding site" evidence="14">
    <location>
        <position position="302"/>
    </location>
    <ligand>
        <name>S-adenosyl-L-methionine</name>
        <dbReference type="ChEBI" id="CHEBI:59789"/>
    </ligand>
</feature>
<dbReference type="RefSeq" id="WP_168923418.1">
    <property type="nucleotide sequence ID" value="NZ_CP051461.1"/>
</dbReference>
<evidence type="ECO:0000313" key="16">
    <source>
        <dbReference type="EMBL" id="QJC57998.1"/>
    </source>
</evidence>
<dbReference type="InterPro" id="IPR018314">
    <property type="entry name" value="RsmB/NOL1/NOP2-like_CS"/>
</dbReference>
<evidence type="ECO:0000256" key="1">
    <source>
        <dbReference type="ARBA" id="ARBA00002724"/>
    </source>
</evidence>
<dbReference type="Proteomes" id="UP000502041">
    <property type="component" value="Chromosome"/>
</dbReference>
<dbReference type="KEGG" id="pvac:HC248_03331"/>
<dbReference type="EMBL" id="CP051461">
    <property type="protein sequence ID" value="QJC57998.1"/>
    <property type="molecule type" value="Genomic_DNA"/>
</dbReference>
<keyword evidence="17" id="KW-1185">Reference proteome</keyword>
<evidence type="ECO:0000256" key="4">
    <source>
        <dbReference type="ARBA" id="ARBA00012140"/>
    </source>
</evidence>
<reference evidence="16 17" key="1">
    <citation type="submission" date="2020-04" db="EMBL/GenBank/DDBJ databases">
        <title>Complete genome of a Psychrophilic, Marine, Gas Vacuolate Bacterium Polaromonas vacuolata KCTC 22033T.</title>
        <authorList>
            <person name="Hwang K."/>
            <person name="Kim K.M."/>
        </authorList>
    </citation>
    <scope>NUCLEOTIDE SEQUENCE [LARGE SCALE GENOMIC DNA]</scope>
    <source>
        <strain evidence="16 17">KCTC 22033</strain>
    </source>
</reference>
<dbReference type="InterPro" id="IPR001678">
    <property type="entry name" value="MeTrfase_RsmB-F_NOP2_dom"/>
</dbReference>
<dbReference type="InterPro" id="IPR029063">
    <property type="entry name" value="SAM-dependent_MTases_sf"/>
</dbReference>
<comment type="similarity">
    <text evidence="3 14">Belongs to the class I-like SAM-binding methyltransferase superfamily. RsmB/NOP family.</text>
</comment>
<evidence type="ECO:0000259" key="15">
    <source>
        <dbReference type="PROSITE" id="PS51686"/>
    </source>
</evidence>
<evidence type="ECO:0000256" key="6">
    <source>
        <dbReference type="ARBA" id="ARBA00022552"/>
    </source>
</evidence>
<dbReference type="Pfam" id="PF01189">
    <property type="entry name" value="Methyltr_RsmB-F"/>
    <property type="match status" value="1"/>
</dbReference>
<evidence type="ECO:0000256" key="2">
    <source>
        <dbReference type="ARBA" id="ARBA00004496"/>
    </source>
</evidence>
<keyword evidence="7 14" id="KW-0489">Methyltransferase</keyword>
<dbReference type="Pfam" id="PF22458">
    <property type="entry name" value="RsmF-B_ferredox"/>
    <property type="match status" value="1"/>
</dbReference>
<dbReference type="PROSITE" id="PS01153">
    <property type="entry name" value="NOL1_NOP2_SUN"/>
    <property type="match status" value="1"/>
</dbReference>
<keyword evidence="8 14" id="KW-0808">Transferase</keyword>
<gene>
    <name evidence="16" type="primary">rsmB</name>
    <name evidence="16" type="ORF">HC248_03331</name>
</gene>
<keyword evidence="6" id="KW-0698">rRNA processing</keyword>
<dbReference type="GO" id="GO:0006364">
    <property type="term" value="P:rRNA processing"/>
    <property type="evidence" value="ECO:0007669"/>
    <property type="project" value="UniProtKB-KW"/>
</dbReference>
<evidence type="ECO:0000256" key="14">
    <source>
        <dbReference type="PROSITE-ProRule" id="PRU01023"/>
    </source>
</evidence>
<keyword evidence="10 14" id="KW-0694">RNA-binding</keyword>
<dbReference type="GO" id="GO:0003723">
    <property type="term" value="F:RNA binding"/>
    <property type="evidence" value="ECO:0007669"/>
    <property type="project" value="UniProtKB-UniRule"/>
</dbReference>
<evidence type="ECO:0000313" key="17">
    <source>
        <dbReference type="Proteomes" id="UP000502041"/>
    </source>
</evidence>
<dbReference type="Gene3D" id="3.40.50.150">
    <property type="entry name" value="Vaccinia Virus protein VP39"/>
    <property type="match status" value="1"/>
</dbReference>
<dbReference type="NCBIfam" id="NF008149">
    <property type="entry name" value="PRK10901.1"/>
    <property type="match status" value="1"/>
</dbReference>
<dbReference type="InterPro" id="IPR054728">
    <property type="entry name" value="RsmB-like_ferredoxin"/>
</dbReference>
<dbReference type="Gene3D" id="3.30.70.1170">
    <property type="entry name" value="Sun protein, domain 3"/>
    <property type="match status" value="1"/>
</dbReference>
<feature type="active site" description="Nucleophile" evidence="14">
    <location>
        <position position="400"/>
    </location>
</feature>
<evidence type="ECO:0000256" key="11">
    <source>
        <dbReference type="ARBA" id="ARBA00030399"/>
    </source>
</evidence>
<evidence type="ECO:0000256" key="13">
    <source>
        <dbReference type="ARBA" id="ARBA00047283"/>
    </source>
</evidence>
<comment type="subcellular location">
    <subcellularLocation>
        <location evidence="2">Cytoplasm</location>
    </subcellularLocation>
</comment>
<keyword evidence="5" id="KW-0963">Cytoplasm</keyword>
<dbReference type="Gene3D" id="1.10.940.10">
    <property type="entry name" value="NusB-like"/>
    <property type="match status" value="1"/>
</dbReference>
<keyword evidence="9 14" id="KW-0949">S-adenosyl-L-methionine</keyword>
<dbReference type="AlphaFoldDB" id="A0A6H2HDQ2"/>
<dbReference type="FunFam" id="3.40.50.150:FF:000022">
    <property type="entry name" value="Ribosomal RNA small subunit methyltransferase B"/>
    <property type="match status" value="1"/>
</dbReference>
<dbReference type="EC" id="2.1.1.176" evidence="4"/>
<evidence type="ECO:0000256" key="3">
    <source>
        <dbReference type="ARBA" id="ARBA00007494"/>
    </source>
</evidence>
<evidence type="ECO:0000256" key="12">
    <source>
        <dbReference type="ARBA" id="ARBA00031088"/>
    </source>
</evidence>
<organism evidence="16 17">
    <name type="scientific">Polaromonas vacuolata</name>
    <dbReference type="NCBI Taxonomy" id="37448"/>
    <lineage>
        <taxon>Bacteria</taxon>
        <taxon>Pseudomonadati</taxon>
        <taxon>Pseudomonadota</taxon>
        <taxon>Betaproteobacteria</taxon>
        <taxon>Burkholderiales</taxon>
        <taxon>Comamonadaceae</taxon>
        <taxon>Polaromonas</taxon>
    </lineage>
</organism>
<dbReference type="GO" id="GO:0005737">
    <property type="term" value="C:cytoplasm"/>
    <property type="evidence" value="ECO:0007669"/>
    <property type="project" value="UniProtKB-SubCell"/>
</dbReference>
<proteinExistence type="inferred from homology"/>
<evidence type="ECO:0000256" key="7">
    <source>
        <dbReference type="ARBA" id="ARBA00022603"/>
    </source>
</evidence>
<dbReference type="InterPro" id="IPR049560">
    <property type="entry name" value="MeTrfase_RsmB-F_NOP2_cat"/>
</dbReference>
<feature type="domain" description="SAM-dependent MTase RsmB/NOP-type" evidence="15">
    <location>
        <begin position="172"/>
        <end position="460"/>
    </location>
</feature>
<dbReference type="PRINTS" id="PR02008">
    <property type="entry name" value="RCMTFAMILY"/>
</dbReference>
<dbReference type="InterPro" id="IPR023267">
    <property type="entry name" value="RCMT"/>
</dbReference>
<evidence type="ECO:0000256" key="9">
    <source>
        <dbReference type="ARBA" id="ARBA00022691"/>
    </source>
</evidence>
<dbReference type="GO" id="GO:0001510">
    <property type="term" value="P:RNA methylation"/>
    <property type="evidence" value="ECO:0007669"/>
    <property type="project" value="InterPro"/>
</dbReference>
<dbReference type="PROSITE" id="PS51686">
    <property type="entry name" value="SAM_MT_RSMB_NOP"/>
    <property type="match status" value="1"/>
</dbReference>
<comment type="function">
    <text evidence="1">Specifically methylates the cytosine at position 967 (m5C967) of 16S rRNA.</text>
</comment>
<feature type="binding site" evidence="14">
    <location>
        <position position="347"/>
    </location>
    <ligand>
        <name>S-adenosyl-L-methionine</name>
        <dbReference type="ChEBI" id="CHEBI:59789"/>
    </ligand>
</feature>
<dbReference type="InterPro" id="IPR035926">
    <property type="entry name" value="NusB-like_sf"/>
</dbReference>
<dbReference type="PANTHER" id="PTHR22807">
    <property type="entry name" value="NOP2 YEAST -RELATED NOL1/NOP2/FMU SUN DOMAIN-CONTAINING"/>
    <property type="match status" value="1"/>
</dbReference>
<dbReference type="PANTHER" id="PTHR22807:SF61">
    <property type="entry name" value="NOL1_NOP2_SUN FAMILY PROTEIN _ ANTITERMINATION NUSB DOMAIN-CONTAINING PROTEIN"/>
    <property type="match status" value="1"/>
</dbReference>
<dbReference type="Gene3D" id="1.10.287.730">
    <property type="entry name" value="Helix hairpin bin"/>
    <property type="match status" value="1"/>
</dbReference>
<evidence type="ECO:0000256" key="8">
    <source>
        <dbReference type="ARBA" id="ARBA00022679"/>
    </source>
</evidence>
<evidence type="ECO:0000256" key="10">
    <source>
        <dbReference type="ARBA" id="ARBA00022884"/>
    </source>
</evidence>